<protein>
    <recommendedName>
        <fullName evidence="7">Phosphatidylglycerol--prolipoprotein diacylglyceryl transferase</fullName>
        <ecNumber evidence="7">2.5.1.145</ecNumber>
    </recommendedName>
</protein>
<evidence type="ECO:0000256" key="6">
    <source>
        <dbReference type="ARBA" id="ARBA00023136"/>
    </source>
</evidence>
<dbReference type="InterPro" id="IPR001640">
    <property type="entry name" value="Lgt"/>
</dbReference>
<dbReference type="Proteomes" id="UP001560019">
    <property type="component" value="Unassembled WGS sequence"/>
</dbReference>
<keyword evidence="2 7" id="KW-1003">Cell membrane</keyword>
<comment type="function">
    <text evidence="7">Catalyzes the transfer of the diacylglyceryl group from phosphatidylglycerol to the sulfhydryl group of the N-terminal cysteine of a prolipoprotein, the first step in the formation of mature lipoproteins.</text>
</comment>
<keyword evidence="5 7" id="KW-1133">Transmembrane helix</keyword>
<evidence type="ECO:0000313" key="8">
    <source>
        <dbReference type="EMBL" id="MEX5727568.1"/>
    </source>
</evidence>
<dbReference type="EC" id="2.5.1.145" evidence="7"/>
<keyword evidence="4 7" id="KW-0812">Transmembrane</keyword>
<reference evidence="8 9" key="1">
    <citation type="submission" date="2024-06" db="EMBL/GenBank/DDBJ databases">
        <title>Genome of Rhodovulum iodosum, a marine photoferrotroph.</title>
        <authorList>
            <person name="Bianchini G."/>
            <person name="Nikeleit V."/>
            <person name="Kappler A."/>
            <person name="Bryce C."/>
            <person name="Sanchez-Baracaldo P."/>
        </authorList>
    </citation>
    <scope>NUCLEOTIDE SEQUENCE [LARGE SCALE GENOMIC DNA]</scope>
    <source>
        <strain evidence="8 9">UT/N1</strain>
    </source>
</reference>
<dbReference type="HAMAP" id="MF_01147">
    <property type="entry name" value="Lgt"/>
    <property type="match status" value="1"/>
</dbReference>
<comment type="similarity">
    <text evidence="1 7">Belongs to the Lgt family.</text>
</comment>
<evidence type="ECO:0000256" key="3">
    <source>
        <dbReference type="ARBA" id="ARBA00022679"/>
    </source>
</evidence>
<feature type="transmembrane region" description="Helical" evidence="7">
    <location>
        <begin position="28"/>
        <end position="48"/>
    </location>
</feature>
<evidence type="ECO:0000313" key="9">
    <source>
        <dbReference type="Proteomes" id="UP001560019"/>
    </source>
</evidence>
<dbReference type="PANTHER" id="PTHR30589">
    <property type="entry name" value="PROLIPOPROTEIN DIACYLGLYCERYL TRANSFERASE"/>
    <property type="match status" value="1"/>
</dbReference>
<keyword evidence="3 7" id="KW-0808">Transferase</keyword>
<organism evidence="8 9">
    <name type="scientific">Rhodovulum iodosum</name>
    <dbReference type="NCBI Taxonomy" id="68291"/>
    <lineage>
        <taxon>Bacteria</taxon>
        <taxon>Pseudomonadati</taxon>
        <taxon>Pseudomonadota</taxon>
        <taxon>Alphaproteobacteria</taxon>
        <taxon>Rhodobacterales</taxon>
        <taxon>Paracoccaceae</taxon>
        <taxon>Rhodovulum</taxon>
    </lineage>
</organism>
<dbReference type="NCBIfam" id="TIGR00544">
    <property type="entry name" value="lgt"/>
    <property type="match status" value="1"/>
</dbReference>
<evidence type="ECO:0000256" key="1">
    <source>
        <dbReference type="ARBA" id="ARBA00007150"/>
    </source>
</evidence>
<dbReference type="PANTHER" id="PTHR30589:SF0">
    <property type="entry name" value="PHOSPHATIDYLGLYCEROL--PROLIPOPROTEIN DIACYLGLYCERYL TRANSFERASE"/>
    <property type="match status" value="1"/>
</dbReference>
<keyword evidence="6 7" id="KW-0472">Membrane</keyword>
<dbReference type="Pfam" id="PF01790">
    <property type="entry name" value="LGT"/>
    <property type="match status" value="1"/>
</dbReference>
<feature type="transmembrane region" description="Helical" evidence="7">
    <location>
        <begin position="268"/>
        <end position="291"/>
    </location>
</feature>
<comment type="pathway">
    <text evidence="7">Protein modification; lipoprotein biosynthesis (diacylglyceryl transfer).</text>
</comment>
<keyword evidence="9" id="KW-1185">Reference proteome</keyword>
<comment type="caution">
    <text evidence="8">The sequence shown here is derived from an EMBL/GenBank/DDBJ whole genome shotgun (WGS) entry which is preliminary data.</text>
</comment>
<evidence type="ECO:0000256" key="7">
    <source>
        <dbReference type="HAMAP-Rule" id="MF_01147"/>
    </source>
</evidence>
<proteinExistence type="inferred from homology"/>
<feature type="transmembrane region" description="Helical" evidence="7">
    <location>
        <begin position="69"/>
        <end position="89"/>
    </location>
</feature>
<accession>A0ABV3XR36</accession>
<evidence type="ECO:0000256" key="4">
    <source>
        <dbReference type="ARBA" id="ARBA00022692"/>
    </source>
</evidence>
<comment type="subcellular location">
    <subcellularLocation>
        <location evidence="7">Cell membrane</location>
        <topology evidence="7">Multi-pass membrane protein</topology>
    </subcellularLocation>
</comment>
<feature type="transmembrane region" description="Helical" evidence="7">
    <location>
        <begin position="228"/>
        <end position="248"/>
    </location>
</feature>
<feature type="transmembrane region" description="Helical" evidence="7">
    <location>
        <begin position="109"/>
        <end position="127"/>
    </location>
</feature>
<gene>
    <name evidence="7" type="primary">lgt</name>
    <name evidence="8" type="ORF">Ga0609869_000921</name>
</gene>
<dbReference type="RefSeq" id="WP_125406242.1">
    <property type="nucleotide sequence ID" value="NZ_JBEHHI010000001.1"/>
</dbReference>
<name>A0ABV3XR36_9RHOB</name>
<comment type="catalytic activity">
    <reaction evidence="7">
        <text>L-cysteinyl-[prolipoprotein] + a 1,2-diacyl-sn-glycero-3-phospho-(1'-sn-glycerol) = an S-1,2-diacyl-sn-glyceryl-L-cysteinyl-[prolipoprotein] + sn-glycerol 1-phosphate + H(+)</text>
        <dbReference type="Rhea" id="RHEA:56712"/>
        <dbReference type="Rhea" id="RHEA-COMP:14679"/>
        <dbReference type="Rhea" id="RHEA-COMP:14680"/>
        <dbReference type="ChEBI" id="CHEBI:15378"/>
        <dbReference type="ChEBI" id="CHEBI:29950"/>
        <dbReference type="ChEBI" id="CHEBI:57685"/>
        <dbReference type="ChEBI" id="CHEBI:64716"/>
        <dbReference type="ChEBI" id="CHEBI:140658"/>
        <dbReference type="EC" id="2.5.1.145"/>
    </reaction>
</comment>
<dbReference type="EMBL" id="JBEHHI010000001">
    <property type="protein sequence ID" value="MEX5727568.1"/>
    <property type="molecule type" value="Genomic_DNA"/>
</dbReference>
<evidence type="ECO:0000256" key="5">
    <source>
        <dbReference type="ARBA" id="ARBA00022989"/>
    </source>
</evidence>
<dbReference type="PROSITE" id="PS01311">
    <property type="entry name" value="LGT"/>
    <property type="match status" value="1"/>
</dbReference>
<dbReference type="GO" id="GO:0016740">
    <property type="term" value="F:transferase activity"/>
    <property type="evidence" value="ECO:0007669"/>
    <property type="project" value="UniProtKB-KW"/>
</dbReference>
<sequence length="295" mass="32470">MQAILNFPDLSPELFSVSLFGIEFALRWYALAYIAGLLLGWRLVVAAVKAPRLWPGDQAPMTPAQVEQLLTWVILGVILGGRLGFVIFYKPGHYLSHPWEIPMLWQGGMAFHGGLLGVIVALVLFTRHNGIPLLSASDALAMATPPGLLFGRIANFINAELWGRPSDVPWAVVFPGELAQYCPGWDQVPCARHPSQLYEAALEGLVLGAVVLWLAWRRDALKRPGWVAGVFFIGYGLARICVEFFRQADFQFVAPDNPMGYAVHWDGIGLTQGQLLSLPMVAVGLIFLAIARRRA</sequence>
<feature type="binding site" evidence="7">
    <location>
        <position position="152"/>
    </location>
    <ligand>
        <name>a 1,2-diacyl-sn-glycero-3-phospho-(1'-sn-glycerol)</name>
        <dbReference type="ChEBI" id="CHEBI:64716"/>
    </ligand>
</feature>
<evidence type="ECO:0000256" key="2">
    <source>
        <dbReference type="ARBA" id="ARBA00022475"/>
    </source>
</evidence>